<dbReference type="EMBL" id="WUBL01000003">
    <property type="protein sequence ID" value="KAF2973085.1"/>
    <property type="molecule type" value="Genomic_DNA"/>
</dbReference>
<gene>
    <name evidence="3" type="ORF">GQX73_g659</name>
</gene>
<keyword evidence="2" id="KW-1133">Transmembrane helix</keyword>
<evidence type="ECO:0000313" key="4">
    <source>
        <dbReference type="Proteomes" id="UP000481858"/>
    </source>
</evidence>
<dbReference type="Proteomes" id="UP000481858">
    <property type="component" value="Unassembled WGS sequence"/>
</dbReference>
<protein>
    <recommendedName>
        <fullName evidence="5">Receptor L-domain domain-containing protein</fullName>
    </recommendedName>
</protein>
<accession>A0A7C8IZK9</accession>
<keyword evidence="4" id="KW-1185">Reference proteome</keyword>
<feature type="transmembrane region" description="Helical" evidence="2">
    <location>
        <begin position="237"/>
        <end position="260"/>
    </location>
</feature>
<evidence type="ECO:0000313" key="3">
    <source>
        <dbReference type="EMBL" id="KAF2973085.1"/>
    </source>
</evidence>
<keyword evidence="2" id="KW-0472">Membrane</keyword>
<reference evidence="3 4" key="1">
    <citation type="submission" date="2019-12" db="EMBL/GenBank/DDBJ databases">
        <title>Draft genome sequence of the ascomycete Xylaria multiplex DSM 110363.</title>
        <authorList>
            <person name="Buettner E."/>
            <person name="Kellner H."/>
        </authorList>
    </citation>
    <scope>NUCLEOTIDE SEQUENCE [LARGE SCALE GENOMIC DNA]</scope>
    <source>
        <strain evidence="3 4">DSM 110363</strain>
    </source>
</reference>
<name>A0A7C8IZK9_9PEZI</name>
<organism evidence="3 4">
    <name type="scientific">Xylaria multiplex</name>
    <dbReference type="NCBI Taxonomy" id="323545"/>
    <lineage>
        <taxon>Eukaryota</taxon>
        <taxon>Fungi</taxon>
        <taxon>Dikarya</taxon>
        <taxon>Ascomycota</taxon>
        <taxon>Pezizomycotina</taxon>
        <taxon>Sordariomycetes</taxon>
        <taxon>Xylariomycetidae</taxon>
        <taxon>Xylariales</taxon>
        <taxon>Xylariaceae</taxon>
        <taxon>Xylaria</taxon>
    </lineage>
</organism>
<evidence type="ECO:0000256" key="2">
    <source>
        <dbReference type="SAM" id="Phobius"/>
    </source>
</evidence>
<proteinExistence type="predicted"/>
<keyword evidence="2" id="KW-0812">Transmembrane</keyword>
<feature type="compositionally biased region" description="Basic and acidic residues" evidence="1">
    <location>
        <begin position="275"/>
        <end position="291"/>
    </location>
</feature>
<sequence length="348" mass="37969">MAAIPWFRFAKYIYCRFHITRFGGFTLENAAFINTVDSVDPNNEPTIPVEITESMLLQNSFVDDNSLKGGTEIPLRRIGTITQDLNITSNGNVHIAYDGLTDVGGSLYIEDNWNCSINFDKLSTVGNIFFANNTNTGLPLFPNLTTVGNIYISGFIGTSNGPNIFPALELVSGNVIINATNDAFDCSKLVSQLNNNKIHNLNCNGRNYNVDASTPGLGNGSGNESGSKSSPGLSGGIWAGIGVGTGAAVLGILGAFIWLIMRYRSRVRKLEKEAAARASEKKSPTEEKSSTEEAQQPQVFWMQEVDGRGIFREKPDDPLVEMPTYPTELPSRPQSWARSEAEVISWAR</sequence>
<dbReference type="CDD" id="cd12087">
    <property type="entry name" value="TM_EGFR-like"/>
    <property type="match status" value="1"/>
</dbReference>
<evidence type="ECO:0000256" key="1">
    <source>
        <dbReference type="SAM" id="MobiDB-lite"/>
    </source>
</evidence>
<feature type="compositionally biased region" description="Basic and acidic residues" evidence="1">
    <location>
        <begin position="305"/>
        <end position="317"/>
    </location>
</feature>
<comment type="caution">
    <text evidence="3">The sequence shown here is derived from an EMBL/GenBank/DDBJ whole genome shotgun (WGS) entry which is preliminary data.</text>
</comment>
<dbReference type="OrthoDB" id="4763830at2759"/>
<dbReference type="InParanoid" id="A0A7C8IZK9"/>
<feature type="region of interest" description="Disordered" evidence="1">
    <location>
        <begin position="275"/>
        <end position="348"/>
    </location>
</feature>
<dbReference type="AlphaFoldDB" id="A0A7C8IZK9"/>
<evidence type="ECO:0008006" key="5">
    <source>
        <dbReference type="Google" id="ProtNLM"/>
    </source>
</evidence>